<reference evidence="10" key="2">
    <citation type="submission" date="2016-11" db="EMBL/GenBank/DDBJ databases">
        <authorList>
            <person name="Jaros S."/>
            <person name="Januszkiewicz K."/>
            <person name="Wedrychowicz H."/>
        </authorList>
    </citation>
    <scope>NUCLEOTIDE SEQUENCE [LARGE SCALE GENOMIC DNA]</scope>
    <source>
        <strain evidence="10">DSM 4029</strain>
    </source>
</reference>
<proteinExistence type="inferred from homology"/>
<organism evidence="9 10">
    <name type="scientific">Bittarella massiliensis</name>
    <name type="common">ex Durand et al. 2017</name>
    <dbReference type="NCBI Taxonomy" id="1720313"/>
    <lineage>
        <taxon>Bacteria</taxon>
        <taxon>Bacillati</taxon>
        <taxon>Bacillota</taxon>
        <taxon>Clostridia</taxon>
        <taxon>Eubacteriales</taxon>
        <taxon>Oscillospiraceae</taxon>
        <taxon>Bittarella (ex Durand et al. 2017)</taxon>
    </lineage>
</organism>
<evidence type="ECO:0000259" key="6">
    <source>
        <dbReference type="Pfam" id="PF00881"/>
    </source>
</evidence>
<comment type="cofactor">
    <cofactor evidence="1">
        <name>FMN</name>
        <dbReference type="ChEBI" id="CHEBI:58210"/>
    </cofactor>
</comment>
<comment type="caution">
    <text evidence="9">The sequence shown here is derived from an EMBL/GenBank/DDBJ whole genome shotgun (WGS) entry which is preliminary data.</text>
</comment>
<gene>
    <name evidence="8" type="ORF">GT747_04990</name>
    <name evidence="9" type="ORF">SAMN05444424_1572</name>
</gene>
<evidence type="ECO:0000313" key="10">
    <source>
        <dbReference type="Proteomes" id="UP000184089"/>
    </source>
</evidence>
<evidence type="ECO:0000259" key="7">
    <source>
        <dbReference type="Pfam" id="PF14512"/>
    </source>
</evidence>
<sequence length="170" mass="18745">MTVMEAIEKRKSIRAYLDRPIPPATLEAVLQAGRLAPSARNQQAWKFVVATEPALREQLAEACCGQRFVAQAPAVLVLCADQAAQMRCGQPARTVDCSIALSFMMLEAAEQGLGTCWLGAFEQEGVRRALHIPPEYDIVAVSPLGYPAEEGRPRSRKPLEELVVRERWAD</sequence>
<evidence type="ECO:0000256" key="3">
    <source>
        <dbReference type="ARBA" id="ARBA00022630"/>
    </source>
</evidence>
<dbReference type="SUPFAM" id="SSF55469">
    <property type="entry name" value="FMN-dependent nitroreductase-like"/>
    <property type="match status" value="1"/>
</dbReference>
<dbReference type="RefSeq" id="WP_021658043.1">
    <property type="nucleotide sequence ID" value="NZ_FQVY01000002.1"/>
</dbReference>
<dbReference type="Proteomes" id="UP000184089">
    <property type="component" value="Unassembled WGS sequence"/>
</dbReference>
<dbReference type="Pfam" id="PF14512">
    <property type="entry name" value="TM1586_NiRdase"/>
    <property type="match status" value="1"/>
</dbReference>
<evidence type="ECO:0000256" key="5">
    <source>
        <dbReference type="ARBA" id="ARBA00023002"/>
    </source>
</evidence>
<evidence type="ECO:0000256" key="2">
    <source>
        <dbReference type="ARBA" id="ARBA00007118"/>
    </source>
</evidence>
<keyword evidence="3" id="KW-0285">Flavoprotein</keyword>
<evidence type="ECO:0000313" key="11">
    <source>
        <dbReference type="Proteomes" id="UP000474718"/>
    </source>
</evidence>
<dbReference type="PANTHER" id="PTHR43673:SF2">
    <property type="entry name" value="NITROREDUCTASE"/>
    <property type="match status" value="1"/>
</dbReference>
<evidence type="ECO:0000256" key="1">
    <source>
        <dbReference type="ARBA" id="ARBA00001917"/>
    </source>
</evidence>
<evidence type="ECO:0000256" key="4">
    <source>
        <dbReference type="ARBA" id="ARBA00022643"/>
    </source>
</evidence>
<accession>A0AAQ1MDR8</accession>
<evidence type="ECO:0000313" key="8">
    <source>
        <dbReference type="EMBL" id="MZL69124.1"/>
    </source>
</evidence>
<protein>
    <submittedName>
        <fullName evidence="9">Nitroreductase</fullName>
    </submittedName>
</protein>
<reference evidence="9" key="1">
    <citation type="submission" date="2016-11" db="EMBL/GenBank/DDBJ databases">
        <authorList>
            <person name="Varghese N."/>
            <person name="Submissions S."/>
        </authorList>
    </citation>
    <scope>NUCLEOTIDE SEQUENCE</scope>
    <source>
        <strain evidence="9">DSM 4029</strain>
    </source>
</reference>
<dbReference type="Pfam" id="PF00881">
    <property type="entry name" value="Nitroreductase"/>
    <property type="match status" value="1"/>
</dbReference>
<feature type="domain" description="Nitroreductase" evidence="6">
    <location>
        <begin position="7"/>
        <end position="83"/>
    </location>
</feature>
<dbReference type="AlphaFoldDB" id="A0AAQ1MDR8"/>
<evidence type="ECO:0000313" key="9">
    <source>
        <dbReference type="EMBL" id="SHG12806.1"/>
    </source>
</evidence>
<keyword evidence="5" id="KW-0560">Oxidoreductase</keyword>
<dbReference type="CDD" id="cd02139">
    <property type="entry name" value="nitroreductase"/>
    <property type="match status" value="1"/>
</dbReference>
<dbReference type="Proteomes" id="UP000474718">
    <property type="component" value="Unassembled WGS sequence"/>
</dbReference>
<dbReference type="InterPro" id="IPR029478">
    <property type="entry name" value="TM1586_NiRdase"/>
</dbReference>
<dbReference type="InterPro" id="IPR000415">
    <property type="entry name" value="Nitroreductase-like"/>
</dbReference>
<dbReference type="EMBL" id="FQVY01000002">
    <property type="protein sequence ID" value="SHG12806.1"/>
    <property type="molecule type" value="Genomic_DNA"/>
</dbReference>
<comment type="similarity">
    <text evidence="2">Belongs to the nitroreductase family.</text>
</comment>
<keyword evidence="11" id="KW-1185">Reference proteome</keyword>
<keyword evidence="4" id="KW-0288">FMN</keyword>
<dbReference type="EMBL" id="WWVX01000002">
    <property type="protein sequence ID" value="MZL69124.1"/>
    <property type="molecule type" value="Genomic_DNA"/>
</dbReference>
<dbReference type="Gene3D" id="3.40.109.10">
    <property type="entry name" value="NADH Oxidase"/>
    <property type="match status" value="1"/>
</dbReference>
<reference evidence="8 11" key="3">
    <citation type="journal article" date="2019" name="Nat. Med.">
        <title>A library of human gut bacterial isolates paired with longitudinal multiomics data enables mechanistic microbiome research.</title>
        <authorList>
            <person name="Poyet M."/>
            <person name="Groussin M."/>
            <person name="Gibbons S.M."/>
            <person name="Avila-Pacheco J."/>
            <person name="Jiang X."/>
            <person name="Kearney S.M."/>
            <person name="Perrotta A.R."/>
            <person name="Berdy B."/>
            <person name="Zhao S."/>
            <person name="Lieberman T.D."/>
            <person name="Swanson P.K."/>
            <person name="Smith M."/>
            <person name="Roesemann S."/>
            <person name="Alexander J.E."/>
            <person name="Rich S.A."/>
            <person name="Livny J."/>
            <person name="Vlamakis H."/>
            <person name="Clish C."/>
            <person name="Bullock K."/>
            <person name="Deik A."/>
            <person name="Scott J."/>
            <person name="Pierce K.A."/>
            <person name="Xavier R.J."/>
            <person name="Alm E.J."/>
        </authorList>
    </citation>
    <scope>NUCLEOTIDE SEQUENCE [LARGE SCALE GENOMIC DNA]</scope>
    <source>
        <strain evidence="8 11">BIOML-A2</strain>
    </source>
</reference>
<name>A0AAQ1MDR8_9FIRM</name>
<dbReference type="GO" id="GO:0016491">
    <property type="term" value="F:oxidoreductase activity"/>
    <property type="evidence" value="ECO:0007669"/>
    <property type="project" value="UniProtKB-KW"/>
</dbReference>
<dbReference type="InterPro" id="IPR029479">
    <property type="entry name" value="Nitroreductase"/>
</dbReference>
<dbReference type="PANTHER" id="PTHR43673">
    <property type="entry name" value="NAD(P)H NITROREDUCTASE YDGI-RELATED"/>
    <property type="match status" value="1"/>
</dbReference>
<feature type="domain" description="Putative nitroreductase TM1586" evidence="7">
    <location>
        <begin position="102"/>
        <end position="164"/>
    </location>
</feature>